<name>A0A1I8BPL2_MELHA</name>
<feature type="region of interest" description="Disordered" evidence="1">
    <location>
        <begin position="1"/>
        <end position="110"/>
    </location>
</feature>
<dbReference type="Proteomes" id="UP000095281">
    <property type="component" value="Unplaced"/>
</dbReference>
<sequence length="129" mass="14885">MELQKTRISRYNNNHTTSPSKDTPQRIIKQQQLDITSPLEEELLNNSTSTTPRRRKRKEKFSNENETKINYSKESNELIETKSFEEDNSIEKESSSVAASNSSAGRLRKLSDSVMNKFGNLWGRTMTQI</sequence>
<dbReference type="WBParaSite" id="MhA1_Contig417.frz3.gene29">
    <property type="protein sequence ID" value="MhA1_Contig417.frz3.gene29"/>
    <property type="gene ID" value="MhA1_Contig417.frz3.gene29"/>
</dbReference>
<feature type="compositionally biased region" description="Polar residues" evidence="1">
    <location>
        <begin position="9"/>
        <end position="35"/>
    </location>
</feature>
<keyword evidence="2" id="KW-1185">Reference proteome</keyword>
<feature type="compositionally biased region" description="Low complexity" evidence="1">
    <location>
        <begin position="95"/>
        <end position="104"/>
    </location>
</feature>
<evidence type="ECO:0000256" key="1">
    <source>
        <dbReference type="SAM" id="MobiDB-lite"/>
    </source>
</evidence>
<dbReference type="AlphaFoldDB" id="A0A1I8BPL2"/>
<evidence type="ECO:0000313" key="3">
    <source>
        <dbReference type="WBParaSite" id="MhA1_Contig417.frz3.gene29"/>
    </source>
</evidence>
<proteinExistence type="predicted"/>
<protein>
    <submittedName>
        <fullName evidence="3">Uncharacterized protein</fullName>
    </submittedName>
</protein>
<accession>A0A1I8BPL2</accession>
<feature type="compositionally biased region" description="Basic and acidic residues" evidence="1">
    <location>
        <begin position="74"/>
        <end position="94"/>
    </location>
</feature>
<organism evidence="2 3">
    <name type="scientific">Meloidogyne hapla</name>
    <name type="common">Root-knot nematode worm</name>
    <dbReference type="NCBI Taxonomy" id="6305"/>
    <lineage>
        <taxon>Eukaryota</taxon>
        <taxon>Metazoa</taxon>
        <taxon>Ecdysozoa</taxon>
        <taxon>Nematoda</taxon>
        <taxon>Chromadorea</taxon>
        <taxon>Rhabditida</taxon>
        <taxon>Tylenchina</taxon>
        <taxon>Tylenchomorpha</taxon>
        <taxon>Tylenchoidea</taxon>
        <taxon>Meloidogynidae</taxon>
        <taxon>Meloidogyninae</taxon>
        <taxon>Meloidogyne</taxon>
    </lineage>
</organism>
<reference evidence="3" key="1">
    <citation type="submission" date="2016-11" db="UniProtKB">
        <authorList>
            <consortium name="WormBaseParasite"/>
        </authorList>
    </citation>
    <scope>IDENTIFICATION</scope>
</reference>
<evidence type="ECO:0000313" key="2">
    <source>
        <dbReference type="Proteomes" id="UP000095281"/>
    </source>
</evidence>